<accession>A0AA88IC51</accession>
<dbReference type="EMBL" id="JAVRJZ010000009">
    <property type="protein sequence ID" value="KAK2718487.1"/>
    <property type="molecule type" value="Genomic_DNA"/>
</dbReference>
<dbReference type="AlphaFoldDB" id="A0AA88IC51"/>
<comment type="caution">
    <text evidence="1">The sequence shown here is derived from an EMBL/GenBank/DDBJ whole genome shotgun (WGS) entry which is preliminary data.</text>
</comment>
<organism evidence="1 2">
    <name type="scientific">Artemia franciscana</name>
    <name type="common">Brine shrimp</name>
    <name type="synonym">Artemia sanfranciscana</name>
    <dbReference type="NCBI Taxonomy" id="6661"/>
    <lineage>
        <taxon>Eukaryota</taxon>
        <taxon>Metazoa</taxon>
        <taxon>Ecdysozoa</taxon>
        <taxon>Arthropoda</taxon>
        <taxon>Crustacea</taxon>
        <taxon>Branchiopoda</taxon>
        <taxon>Anostraca</taxon>
        <taxon>Artemiidae</taxon>
        <taxon>Artemia</taxon>
    </lineage>
</organism>
<proteinExistence type="predicted"/>
<name>A0AA88IC51_ARTSF</name>
<reference evidence="1" key="1">
    <citation type="submission" date="2023-07" db="EMBL/GenBank/DDBJ databases">
        <title>Chromosome-level genome assembly of Artemia franciscana.</title>
        <authorList>
            <person name="Jo E."/>
        </authorList>
    </citation>
    <scope>NUCLEOTIDE SEQUENCE</scope>
    <source>
        <tissue evidence="1">Whole body</tissue>
    </source>
</reference>
<protein>
    <submittedName>
        <fullName evidence="1">Uncharacterized protein</fullName>
    </submittedName>
</protein>
<evidence type="ECO:0000313" key="2">
    <source>
        <dbReference type="Proteomes" id="UP001187531"/>
    </source>
</evidence>
<dbReference type="Proteomes" id="UP001187531">
    <property type="component" value="Unassembled WGS sequence"/>
</dbReference>
<sequence length="75" mass="8726">MGDKFEKALKKSQNLRARRDFAPEQALEMFMELKDGDVSEMLDLSDYSDEESDSQYLQLNPELTDFYELTQLGPI</sequence>
<evidence type="ECO:0000313" key="1">
    <source>
        <dbReference type="EMBL" id="KAK2718487.1"/>
    </source>
</evidence>
<gene>
    <name evidence="1" type="ORF">QYM36_005721</name>
</gene>
<keyword evidence="2" id="KW-1185">Reference proteome</keyword>